<dbReference type="SUPFAM" id="SSF50465">
    <property type="entry name" value="EF-Tu/eEF-1alpha/eIF2-gamma C-terminal domain"/>
    <property type="match status" value="1"/>
</dbReference>
<dbReference type="InterPro" id="IPR000795">
    <property type="entry name" value="T_Tr_GTP-bd_dom"/>
</dbReference>
<dbReference type="InterPro" id="IPR005225">
    <property type="entry name" value="Small_GTP-bd"/>
</dbReference>
<keyword evidence="2 6" id="KW-0548">Nucleotidyltransferase</keyword>
<dbReference type="InterPro" id="IPR041757">
    <property type="entry name" value="CysN_GTP-bd"/>
</dbReference>
<dbReference type="InterPro" id="IPR011779">
    <property type="entry name" value="SO4_adenylTrfase_lsu"/>
</dbReference>
<comment type="function">
    <text evidence="6">With CysD forms the ATP sulfurylase (ATPS) that catalyzes the adenylation of sulfate producing adenosine 5'-phosphosulfate (APS) and diphosphate, the first enzymatic step in sulfur assimilation pathway. APS synthesis involves the formation of a high-energy phosphoric-sulfuric acid anhydride bond driven by GTP hydrolysis by CysN coupled to ATP hydrolysis by CysD.</text>
</comment>
<dbReference type="SUPFAM" id="SSF52540">
    <property type="entry name" value="P-loop containing nucleoside triphosphate hydrolases"/>
    <property type="match status" value="1"/>
</dbReference>
<dbReference type="InterPro" id="IPR009000">
    <property type="entry name" value="Transl_B-barrel_sf"/>
</dbReference>
<dbReference type="PROSITE" id="PS00301">
    <property type="entry name" value="G_TR_1"/>
    <property type="match status" value="1"/>
</dbReference>
<dbReference type="InterPro" id="IPR044138">
    <property type="entry name" value="CysN_II"/>
</dbReference>
<dbReference type="GO" id="GO:0070814">
    <property type="term" value="P:hydrogen sulfide biosynthetic process"/>
    <property type="evidence" value="ECO:0007669"/>
    <property type="project" value="UniProtKB-UniRule"/>
</dbReference>
<organism evidence="8 9">
    <name type="scientific">Promicromonospora sukumoe</name>
    <dbReference type="NCBI Taxonomy" id="88382"/>
    <lineage>
        <taxon>Bacteria</taxon>
        <taxon>Bacillati</taxon>
        <taxon>Actinomycetota</taxon>
        <taxon>Actinomycetes</taxon>
        <taxon>Micrococcales</taxon>
        <taxon>Promicromonosporaceae</taxon>
        <taxon>Promicromonospora</taxon>
    </lineage>
</organism>
<dbReference type="SUPFAM" id="SSF50447">
    <property type="entry name" value="Translation proteins"/>
    <property type="match status" value="1"/>
</dbReference>
<dbReference type="PRINTS" id="PR00315">
    <property type="entry name" value="ELONGATNFCT"/>
</dbReference>
<dbReference type="CDD" id="cd03695">
    <property type="entry name" value="CysN_NodQ_II"/>
    <property type="match status" value="1"/>
</dbReference>
<dbReference type="GO" id="GO:0005524">
    <property type="term" value="F:ATP binding"/>
    <property type="evidence" value="ECO:0007669"/>
    <property type="project" value="UniProtKB-KW"/>
</dbReference>
<evidence type="ECO:0000259" key="7">
    <source>
        <dbReference type="PROSITE" id="PS51722"/>
    </source>
</evidence>
<dbReference type="InterPro" id="IPR054696">
    <property type="entry name" value="GTP-eEF1A_C"/>
</dbReference>
<evidence type="ECO:0000256" key="4">
    <source>
        <dbReference type="ARBA" id="ARBA00022840"/>
    </source>
</evidence>
<dbReference type="InterPro" id="IPR044139">
    <property type="entry name" value="CysN_NoDQ_III"/>
</dbReference>
<dbReference type="InterPro" id="IPR009001">
    <property type="entry name" value="Transl_elong_EF1A/Init_IF2_C"/>
</dbReference>
<protein>
    <recommendedName>
        <fullName evidence="6">Sulfate adenylyltransferase subunit 1</fullName>
        <ecNumber evidence="6">2.7.7.4</ecNumber>
    </recommendedName>
    <alternativeName>
        <fullName evidence="6">ATP-sulfurylase large subunit</fullName>
    </alternativeName>
    <alternativeName>
        <fullName evidence="6">Sulfate adenylate transferase</fullName>
        <shortName evidence="6">SAT</shortName>
    </alternativeName>
</protein>
<keyword evidence="1 6" id="KW-0808">Transferase</keyword>
<dbReference type="InterPro" id="IPR027417">
    <property type="entry name" value="P-loop_NTPase"/>
</dbReference>
<dbReference type="AlphaFoldDB" id="A0A7W3JBX1"/>
<dbReference type="Pfam" id="PF00009">
    <property type="entry name" value="GTP_EFTU"/>
    <property type="match status" value="1"/>
</dbReference>
<evidence type="ECO:0000256" key="5">
    <source>
        <dbReference type="ARBA" id="ARBA00023134"/>
    </source>
</evidence>
<dbReference type="CDD" id="cd04095">
    <property type="entry name" value="CysN_NoDQ_III"/>
    <property type="match status" value="1"/>
</dbReference>
<feature type="binding site" evidence="6">
    <location>
        <begin position="104"/>
        <end position="108"/>
    </location>
    <ligand>
        <name>GTP</name>
        <dbReference type="ChEBI" id="CHEBI:37565"/>
    </ligand>
</feature>
<dbReference type="PROSITE" id="PS51722">
    <property type="entry name" value="G_TR_2"/>
    <property type="match status" value="1"/>
</dbReference>
<evidence type="ECO:0000256" key="6">
    <source>
        <dbReference type="HAMAP-Rule" id="MF_00062"/>
    </source>
</evidence>
<keyword evidence="9" id="KW-1185">Reference proteome</keyword>
<dbReference type="GO" id="GO:0003924">
    <property type="term" value="F:GTPase activity"/>
    <property type="evidence" value="ECO:0007669"/>
    <property type="project" value="InterPro"/>
</dbReference>
<keyword evidence="3 6" id="KW-0547">Nucleotide-binding</keyword>
<dbReference type="UniPathway" id="UPA00140">
    <property type="reaction ID" value="UER00204"/>
</dbReference>
<keyword evidence="5 6" id="KW-0342">GTP-binding</keyword>
<dbReference type="CDD" id="cd04166">
    <property type="entry name" value="CysN_ATPS"/>
    <property type="match status" value="1"/>
</dbReference>
<dbReference type="EMBL" id="JACGWV010000002">
    <property type="protein sequence ID" value="MBA8809992.1"/>
    <property type="molecule type" value="Genomic_DNA"/>
</dbReference>
<dbReference type="EC" id="2.7.7.4" evidence="6"/>
<evidence type="ECO:0000313" key="8">
    <source>
        <dbReference type="EMBL" id="MBA8809992.1"/>
    </source>
</evidence>
<evidence type="ECO:0000256" key="1">
    <source>
        <dbReference type="ARBA" id="ARBA00022679"/>
    </source>
</evidence>
<comment type="caution">
    <text evidence="8">The sequence shown here is derived from an EMBL/GenBank/DDBJ whole genome shotgun (WGS) entry which is preliminary data.</text>
</comment>
<dbReference type="NCBIfam" id="TIGR02034">
    <property type="entry name" value="CysN"/>
    <property type="match status" value="1"/>
</dbReference>
<accession>A0A7W3JBX1</accession>
<reference evidence="8 9" key="1">
    <citation type="submission" date="2020-07" db="EMBL/GenBank/DDBJ databases">
        <title>Sequencing the genomes of 1000 actinobacteria strains.</title>
        <authorList>
            <person name="Klenk H.-P."/>
        </authorList>
    </citation>
    <scope>NUCLEOTIDE SEQUENCE [LARGE SCALE GENOMIC DNA]</scope>
    <source>
        <strain evidence="8 9">DSM 44121</strain>
    </source>
</reference>
<comment type="similarity">
    <text evidence="6">Belongs to the TRAFAC class translation factor GTPase superfamily. Classic translation factor GTPase family. CysN/NodQ subfamily.</text>
</comment>
<dbReference type="NCBIfam" id="NF003478">
    <property type="entry name" value="PRK05124.1"/>
    <property type="match status" value="1"/>
</dbReference>
<keyword evidence="4 6" id="KW-0067">ATP-binding</keyword>
<dbReference type="Proteomes" id="UP000540568">
    <property type="component" value="Unassembled WGS sequence"/>
</dbReference>
<dbReference type="GO" id="GO:0000103">
    <property type="term" value="P:sulfate assimilation"/>
    <property type="evidence" value="ECO:0007669"/>
    <property type="project" value="UniProtKB-UniRule"/>
</dbReference>
<feature type="binding site" evidence="6">
    <location>
        <begin position="27"/>
        <end position="34"/>
    </location>
    <ligand>
        <name>GTP</name>
        <dbReference type="ChEBI" id="CHEBI:37565"/>
    </ligand>
</feature>
<comment type="catalytic activity">
    <reaction evidence="6">
        <text>sulfate + ATP + H(+) = adenosine 5'-phosphosulfate + diphosphate</text>
        <dbReference type="Rhea" id="RHEA:18133"/>
        <dbReference type="ChEBI" id="CHEBI:15378"/>
        <dbReference type="ChEBI" id="CHEBI:16189"/>
        <dbReference type="ChEBI" id="CHEBI:30616"/>
        <dbReference type="ChEBI" id="CHEBI:33019"/>
        <dbReference type="ChEBI" id="CHEBI:58243"/>
        <dbReference type="EC" id="2.7.7.4"/>
    </reaction>
</comment>
<dbReference type="GO" id="GO:0005525">
    <property type="term" value="F:GTP binding"/>
    <property type="evidence" value="ECO:0007669"/>
    <property type="project" value="UniProtKB-UniRule"/>
</dbReference>
<gene>
    <name evidence="6" type="primary">cysN</name>
    <name evidence="8" type="ORF">FHX71_003968</name>
</gene>
<dbReference type="Gene3D" id="2.40.30.10">
    <property type="entry name" value="Translation factors"/>
    <property type="match status" value="2"/>
</dbReference>
<dbReference type="PANTHER" id="PTHR23115">
    <property type="entry name" value="TRANSLATION FACTOR"/>
    <property type="match status" value="1"/>
</dbReference>
<dbReference type="GO" id="GO:0004781">
    <property type="term" value="F:sulfate adenylyltransferase (ATP) activity"/>
    <property type="evidence" value="ECO:0007669"/>
    <property type="project" value="UniProtKB-UniRule"/>
</dbReference>
<dbReference type="HAMAP" id="MF_00062">
    <property type="entry name" value="Sulf_adenylyltr_sub1"/>
    <property type="match status" value="1"/>
</dbReference>
<feature type="binding site" evidence="6">
    <location>
        <begin position="159"/>
        <end position="162"/>
    </location>
    <ligand>
        <name>GTP</name>
        <dbReference type="ChEBI" id="CHEBI:37565"/>
    </ligand>
</feature>
<comment type="subunit">
    <text evidence="6">Heterodimer composed of CysD, the smaller subunit, and CysN.</text>
</comment>
<dbReference type="NCBIfam" id="TIGR00231">
    <property type="entry name" value="small_GTP"/>
    <property type="match status" value="1"/>
</dbReference>
<feature type="domain" description="Tr-type G" evidence="7">
    <location>
        <begin position="18"/>
        <end position="231"/>
    </location>
</feature>
<evidence type="ECO:0000313" key="9">
    <source>
        <dbReference type="Proteomes" id="UP000540568"/>
    </source>
</evidence>
<proteinExistence type="inferred from homology"/>
<dbReference type="InterPro" id="IPR050100">
    <property type="entry name" value="TRAFAC_GTPase_members"/>
</dbReference>
<sequence>MTTTLPDAAEAHPEVASGDLLRFATAGSVDDGKSTLIGRLLFDSKSIFADQLESVEQVSKDRGNDYADLSLLTDGLRAEREQGITIDVAYRYFATPKRKFIIADTPGHIQYTRNMVTGASTADVALILVDARKGVVEQSRRHTFLATLLGVPHVVVCVNKMDLVDYDEQVFEKIRAEFTEFASRLRVPDLTFIPVSALAGDNVVTRSENMPWFDGSPLLSHLERLHVASDRNLVDVRFPVQYVIRPQQNDTRDYRGYAGTVASGVMKPGDRVLALPAGLETTIASIDTADGPVEEAYPPMSVTVRLADEIDISRGDMICRPNNAPTVTQDVDAQICWMDESASLVQGKKYAIKHTTRWARAMVKNINYRVDVNTLHRDEDATEIKLNEIARIRLRVTQPLFVDSYQANRQTGAFILVDEATNKTVAAGMIGGPAHQF</sequence>
<dbReference type="Pfam" id="PF22594">
    <property type="entry name" value="GTP-eEF1A_C"/>
    <property type="match status" value="1"/>
</dbReference>
<dbReference type="InterPro" id="IPR031157">
    <property type="entry name" value="G_TR_CS"/>
</dbReference>
<comment type="pathway">
    <text evidence="6">Sulfur metabolism; hydrogen sulfide biosynthesis; sulfite from sulfate: step 1/3.</text>
</comment>
<dbReference type="Gene3D" id="3.40.50.300">
    <property type="entry name" value="P-loop containing nucleotide triphosphate hydrolases"/>
    <property type="match status" value="1"/>
</dbReference>
<evidence type="ECO:0000256" key="3">
    <source>
        <dbReference type="ARBA" id="ARBA00022741"/>
    </source>
</evidence>
<dbReference type="RefSeq" id="WP_182619165.1">
    <property type="nucleotide sequence ID" value="NZ_BAAATF010000004.1"/>
</dbReference>
<name>A0A7W3JBX1_9MICO</name>
<dbReference type="FunFam" id="3.40.50.300:FF:000119">
    <property type="entry name" value="Sulfate adenylyltransferase subunit 1"/>
    <property type="match status" value="1"/>
</dbReference>
<evidence type="ECO:0000256" key="2">
    <source>
        <dbReference type="ARBA" id="ARBA00022695"/>
    </source>
</evidence>